<organism evidence="4 5">
    <name type="scientific">Steccherinum ochraceum</name>
    <dbReference type="NCBI Taxonomy" id="92696"/>
    <lineage>
        <taxon>Eukaryota</taxon>
        <taxon>Fungi</taxon>
        <taxon>Dikarya</taxon>
        <taxon>Basidiomycota</taxon>
        <taxon>Agaricomycotina</taxon>
        <taxon>Agaricomycetes</taxon>
        <taxon>Polyporales</taxon>
        <taxon>Steccherinaceae</taxon>
        <taxon>Steccherinum</taxon>
    </lineage>
</organism>
<dbReference type="InterPro" id="IPR039779">
    <property type="entry name" value="RFX-like"/>
</dbReference>
<dbReference type="EMBL" id="RWJN01000114">
    <property type="protein sequence ID" value="TCD66988.1"/>
    <property type="molecule type" value="Genomic_DNA"/>
</dbReference>
<dbReference type="InterPro" id="IPR036388">
    <property type="entry name" value="WH-like_DNA-bd_sf"/>
</dbReference>
<protein>
    <recommendedName>
        <fullName evidence="3">RFX-type winged-helix domain-containing protein</fullName>
    </recommendedName>
</protein>
<sequence>MAAVNLQMLPSNGPFDFMPQHHPHSRSNSVSSTSSHSPNSRPQSSQGALMRNPAAVPSSEDLYRASFHPSLVYDHSRHPSDASHSSAYTLASTDLSSPADSPPNHNLSNPALKGHLRQSHIRARLAASPYPRDTESVHSSSSETEEIVYYTTTNPNGFDPMMYSADPQVFGGMPQTMNPAGPYARVNHGASDALEKMAANVRAATTTSASDRAKQIFVQAWLTANYAPYPDGNVPRQGLYLSYRRVCDQYNIPHINTATLGKAIRLCFPTIKTRRLGVRGNSKYHYCGIRPATTEENAFLADYIRSTNNAAAQNAAHAVKTANSPEGATRGEDGSDEEGEEESDGQSSGNASKRNSLNLSNMKQQLVFADEKTPTAATLLSQAQATQRPPSAGFPAQAPIRRQTGGPEGGAGGALAMSQQQQQQQQQQQASPSSGSGPSLPQFAPVPQGASVRHLPHFPSIEEAVGTGSTTPQSVAAREVWEWFMDHLDTLLEAIRAFRFDQFELVIRSFWGSLNGPHREVVHAPAIAGLMAKADAIVYDEILEYLRSQMLSAIAPASVGGLRQLADKMEKILLVALENFGTTFVEPKVELGARFGHLVLRFLDIYQVTQALGTVLTNQKQLIEMRRSWQKVDFESVRNQSALVCNCRHEDLVQLLEVEFVSLLENLGKSADPLQEVMAWADKCCERLIGGRAAEDRSTMSSRSVLIRWGYVTSQVMRDLTIRSDPSFGAFQILKLFLDDWIALNVLRSVALSTNSVAASVEPVMQQQFLSLSPMAGQESFSALDVRPPSHHHVMNQTPTASSMLAALQQQEPFPTSIDPSTFSNDAFGLSSYMDTGLQDDSIPVNPSGLSFPDYVSSTTSFDVATFTPQDLGISASGTPPSSSEPDSEPEGSKSDA</sequence>
<feature type="region of interest" description="Disordered" evidence="2">
    <location>
        <begin position="126"/>
        <end position="145"/>
    </location>
</feature>
<dbReference type="Gene3D" id="1.10.10.10">
    <property type="entry name" value="Winged helix-like DNA-binding domain superfamily/Winged helix DNA-binding domain"/>
    <property type="match status" value="1"/>
</dbReference>
<dbReference type="STRING" id="92696.A0A4R0RT39"/>
<evidence type="ECO:0000256" key="1">
    <source>
        <dbReference type="ARBA" id="ARBA00023125"/>
    </source>
</evidence>
<dbReference type="InterPro" id="IPR036390">
    <property type="entry name" value="WH_DNA-bd_sf"/>
</dbReference>
<dbReference type="Proteomes" id="UP000292702">
    <property type="component" value="Unassembled WGS sequence"/>
</dbReference>
<gene>
    <name evidence="4" type="ORF">EIP91_000668</name>
</gene>
<feature type="compositionally biased region" description="Polar residues" evidence="2">
    <location>
        <begin position="82"/>
        <end position="109"/>
    </location>
</feature>
<dbReference type="AlphaFoldDB" id="A0A4R0RT39"/>
<feature type="domain" description="RFX-type winged-helix" evidence="3">
    <location>
        <begin position="218"/>
        <end position="293"/>
    </location>
</feature>
<proteinExistence type="predicted"/>
<feature type="region of interest" description="Disordered" evidence="2">
    <location>
        <begin position="11"/>
        <end position="57"/>
    </location>
</feature>
<evidence type="ECO:0000259" key="3">
    <source>
        <dbReference type="PROSITE" id="PS51526"/>
    </source>
</evidence>
<feature type="region of interest" description="Disordered" evidence="2">
    <location>
        <begin position="381"/>
        <end position="452"/>
    </location>
</feature>
<dbReference type="Pfam" id="PF25340">
    <property type="entry name" value="BCD_RFX"/>
    <property type="match status" value="1"/>
</dbReference>
<dbReference type="PANTHER" id="PTHR12619:SF5">
    <property type="entry name" value="TRANSCRIPTION FACTOR RFX4"/>
    <property type="match status" value="1"/>
</dbReference>
<evidence type="ECO:0000313" key="4">
    <source>
        <dbReference type="EMBL" id="TCD66988.1"/>
    </source>
</evidence>
<dbReference type="InterPro" id="IPR057321">
    <property type="entry name" value="RFX1-4/6/8-like_BCD"/>
</dbReference>
<evidence type="ECO:0000313" key="5">
    <source>
        <dbReference type="Proteomes" id="UP000292702"/>
    </source>
</evidence>
<keyword evidence="1" id="KW-0238">DNA-binding</keyword>
<keyword evidence="5" id="KW-1185">Reference proteome</keyword>
<feature type="compositionally biased region" description="Acidic residues" evidence="2">
    <location>
        <begin position="334"/>
        <end position="344"/>
    </location>
</feature>
<dbReference type="InterPro" id="IPR003150">
    <property type="entry name" value="DNA-bd_RFX"/>
</dbReference>
<dbReference type="GO" id="GO:0000978">
    <property type="term" value="F:RNA polymerase II cis-regulatory region sequence-specific DNA binding"/>
    <property type="evidence" value="ECO:0007669"/>
    <property type="project" value="TreeGrafter"/>
</dbReference>
<evidence type="ECO:0000256" key="2">
    <source>
        <dbReference type="SAM" id="MobiDB-lite"/>
    </source>
</evidence>
<feature type="compositionally biased region" description="Low complexity" evidence="2">
    <location>
        <begin position="414"/>
        <end position="442"/>
    </location>
</feature>
<dbReference type="GO" id="GO:0000981">
    <property type="term" value="F:DNA-binding transcription factor activity, RNA polymerase II-specific"/>
    <property type="evidence" value="ECO:0007669"/>
    <property type="project" value="TreeGrafter"/>
</dbReference>
<dbReference type="PANTHER" id="PTHR12619">
    <property type="entry name" value="RFX TRANSCRIPTION FACTOR FAMILY"/>
    <property type="match status" value="1"/>
</dbReference>
<accession>A0A4R0RT39</accession>
<dbReference type="SUPFAM" id="SSF46785">
    <property type="entry name" value="Winged helix' DNA-binding domain"/>
    <property type="match status" value="1"/>
</dbReference>
<name>A0A4R0RT39_9APHY</name>
<dbReference type="Pfam" id="PF02257">
    <property type="entry name" value="RFX_DNA_binding"/>
    <property type="match status" value="1"/>
</dbReference>
<feature type="region of interest" description="Disordered" evidence="2">
    <location>
        <begin position="869"/>
        <end position="897"/>
    </location>
</feature>
<feature type="region of interest" description="Disordered" evidence="2">
    <location>
        <begin position="315"/>
        <end position="356"/>
    </location>
</feature>
<comment type="caution">
    <text evidence="4">The sequence shown here is derived from an EMBL/GenBank/DDBJ whole genome shotgun (WGS) entry which is preliminary data.</text>
</comment>
<feature type="region of interest" description="Disordered" evidence="2">
    <location>
        <begin position="75"/>
        <end position="111"/>
    </location>
</feature>
<dbReference type="OrthoDB" id="10056949at2759"/>
<reference evidence="4 5" key="1">
    <citation type="submission" date="2018-11" db="EMBL/GenBank/DDBJ databases">
        <title>Genome assembly of Steccherinum ochraceum LE-BIN_3174, the white-rot fungus of the Steccherinaceae family (The Residual Polyporoid clade, Polyporales, Basidiomycota).</title>
        <authorList>
            <person name="Fedorova T.V."/>
            <person name="Glazunova O.A."/>
            <person name="Landesman E.O."/>
            <person name="Moiseenko K.V."/>
            <person name="Psurtseva N.V."/>
            <person name="Savinova O.S."/>
            <person name="Shakhova N.V."/>
            <person name="Tyazhelova T.V."/>
            <person name="Vasina D.V."/>
        </authorList>
    </citation>
    <scope>NUCLEOTIDE SEQUENCE [LARGE SCALE GENOMIC DNA]</scope>
    <source>
        <strain evidence="4 5">LE-BIN_3174</strain>
    </source>
</reference>
<dbReference type="PROSITE" id="PS51526">
    <property type="entry name" value="RFX_DBD"/>
    <property type="match status" value="1"/>
</dbReference>
<feature type="compositionally biased region" description="Low complexity" evidence="2">
    <location>
        <begin position="26"/>
        <end position="46"/>
    </location>
</feature>